<keyword evidence="14" id="KW-1185">Reference proteome</keyword>
<keyword evidence="8" id="KW-0446">Lipid-binding</keyword>
<sequence>MEDLMGLLKVRVVRGINLACRDTTSSDPYVVLRMGKQKLKTSVKWKDVNPVWQEDLTLSISNPLSPVKLEVYDKDRFSRDDSMGHAEFDVAPFVEAVKMDLAGLPNGLVVRTLHPCRQNCLADESNITWKDGHVIQDMILRLKNVETGEIELQLQWVSIPGVEFK</sequence>
<feature type="domain" description="C2" evidence="12">
    <location>
        <begin position="1"/>
        <end position="103"/>
    </location>
</feature>
<comment type="similarity">
    <text evidence="11">Belongs to the plant CAR protein family.</text>
</comment>
<dbReference type="PANTHER" id="PTHR45933">
    <property type="entry name" value="PROTEIN C2-DOMAIN ABA-RELATED 4"/>
    <property type="match status" value="1"/>
</dbReference>
<dbReference type="GO" id="GO:0005096">
    <property type="term" value="F:GTPase activator activity"/>
    <property type="evidence" value="ECO:0007669"/>
    <property type="project" value="UniProtKB-KW"/>
</dbReference>
<dbReference type="CDD" id="cd04038">
    <property type="entry name" value="C2_ArfGAP"/>
    <property type="match status" value="1"/>
</dbReference>
<evidence type="ECO:0000256" key="1">
    <source>
        <dbReference type="ARBA" id="ARBA00004123"/>
    </source>
</evidence>
<organism evidence="13 14">
    <name type="scientific">Rhynchospora breviuscula</name>
    <dbReference type="NCBI Taxonomy" id="2022672"/>
    <lineage>
        <taxon>Eukaryota</taxon>
        <taxon>Viridiplantae</taxon>
        <taxon>Streptophyta</taxon>
        <taxon>Embryophyta</taxon>
        <taxon>Tracheophyta</taxon>
        <taxon>Spermatophyta</taxon>
        <taxon>Magnoliopsida</taxon>
        <taxon>Liliopsida</taxon>
        <taxon>Poales</taxon>
        <taxon>Cyperaceae</taxon>
        <taxon>Cyperoideae</taxon>
        <taxon>Rhynchosporeae</taxon>
        <taxon>Rhynchospora</taxon>
    </lineage>
</organism>
<dbReference type="OrthoDB" id="73919at2759"/>
<reference evidence="13" key="1">
    <citation type="journal article" date="2022" name="Cell">
        <title>Repeat-based holocentromeres influence genome architecture and karyotype evolution.</title>
        <authorList>
            <person name="Hofstatter P.G."/>
            <person name="Thangavel G."/>
            <person name="Lux T."/>
            <person name="Neumann P."/>
            <person name="Vondrak T."/>
            <person name="Novak P."/>
            <person name="Zhang M."/>
            <person name="Costa L."/>
            <person name="Castellani M."/>
            <person name="Scott A."/>
            <person name="Toegelov H."/>
            <person name="Fuchs J."/>
            <person name="Mata-Sucre Y."/>
            <person name="Dias Y."/>
            <person name="Vanzela A.L.L."/>
            <person name="Huettel B."/>
            <person name="Almeida C.C.S."/>
            <person name="Simkova H."/>
            <person name="Souza G."/>
            <person name="Pedrosa-Harand A."/>
            <person name="Macas J."/>
            <person name="Mayer K.F.X."/>
            <person name="Houben A."/>
            <person name="Marques A."/>
        </authorList>
    </citation>
    <scope>NUCLEOTIDE SEQUENCE</scope>
    <source>
        <strain evidence="13">RhyBre1mFocal</strain>
    </source>
</reference>
<evidence type="ECO:0000256" key="10">
    <source>
        <dbReference type="ARBA" id="ARBA00023242"/>
    </source>
</evidence>
<dbReference type="EMBL" id="JAMQYH010000004">
    <property type="protein sequence ID" value="KAJ1691937.1"/>
    <property type="molecule type" value="Genomic_DNA"/>
</dbReference>
<protein>
    <recommendedName>
        <fullName evidence="12">C2 domain-containing protein</fullName>
    </recommendedName>
</protein>
<evidence type="ECO:0000256" key="8">
    <source>
        <dbReference type="ARBA" id="ARBA00023121"/>
    </source>
</evidence>
<dbReference type="PROSITE" id="PS50004">
    <property type="entry name" value="C2"/>
    <property type="match status" value="1"/>
</dbReference>
<gene>
    <name evidence="13" type="ORF">LUZ63_016092</name>
</gene>
<keyword evidence="6" id="KW-0479">Metal-binding</keyword>
<dbReference type="Gene3D" id="2.60.40.150">
    <property type="entry name" value="C2 domain"/>
    <property type="match status" value="1"/>
</dbReference>
<keyword evidence="3" id="KW-0343">GTPase activation</keyword>
<proteinExistence type="inferred from homology"/>
<dbReference type="GO" id="GO:0008289">
    <property type="term" value="F:lipid binding"/>
    <property type="evidence" value="ECO:0007669"/>
    <property type="project" value="UniProtKB-KW"/>
</dbReference>
<dbReference type="Proteomes" id="UP001151287">
    <property type="component" value="Unassembled WGS sequence"/>
</dbReference>
<keyword evidence="5" id="KW-0938">Abscisic acid signaling pathway</keyword>
<accession>A0A9Q0CDI8</accession>
<dbReference type="PANTHER" id="PTHR45933:SF5">
    <property type="entry name" value="PROTEIN C2-DOMAIN ABA-RELATED 4"/>
    <property type="match status" value="1"/>
</dbReference>
<evidence type="ECO:0000256" key="2">
    <source>
        <dbReference type="ARBA" id="ARBA00004236"/>
    </source>
</evidence>
<dbReference type="InterPro" id="IPR000008">
    <property type="entry name" value="C2_dom"/>
</dbReference>
<evidence type="ECO:0000256" key="3">
    <source>
        <dbReference type="ARBA" id="ARBA00022468"/>
    </source>
</evidence>
<keyword evidence="4" id="KW-1003">Cell membrane</keyword>
<dbReference type="GO" id="GO:0009738">
    <property type="term" value="P:abscisic acid-activated signaling pathway"/>
    <property type="evidence" value="ECO:0007669"/>
    <property type="project" value="UniProtKB-KW"/>
</dbReference>
<dbReference type="GO" id="GO:0046872">
    <property type="term" value="F:metal ion binding"/>
    <property type="evidence" value="ECO:0007669"/>
    <property type="project" value="UniProtKB-KW"/>
</dbReference>
<name>A0A9Q0CDI8_9POAL</name>
<keyword evidence="9" id="KW-0472">Membrane</keyword>
<evidence type="ECO:0000256" key="5">
    <source>
        <dbReference type="ARBA" id="ARBA00022682"/>
    </source>
</evidence>
<evidence type="ECO:0000256" key="6">
    <source>
        <dbReference type="ARBA" id="ARBA00022723"/>
    </source>
</evidence>
<evidence type="ECO:0000313" key="13">
    <source>
        <dbReference type="EMBL" id="KAJ1691937.1"/>
    </source>
</evidence>
<comment type="subcellular location">
    <subcellularLocation>
        <location evidence="2">Cell membrane</location>
    </subcellularLocation>
    <subcellularLocation>
        <location evidence="1">Nucleus</location>
    </subcellularLocation>
</comment>
<evidence type="ECO:0000256" key="4">
    <source>
        <dbReference type="ARBA" id="ARBA00022475"/>
    </source>
</evidence>
<comment type="caution">
    <text evidence="13">The sequence shown here is derived from an EMBL/GenBank/DDBJ whole genome shotgun (WGS) entry which is preliminary data.</text>
</comment>
<evidence type="ECO:0000256" key="11">
    <source>
        <dbReference type="ARBA" id="ARBA00024037"/>
    </source>
</evidence>
<evidence type="ECO:0000259" key="12">
    <source>
        <dbReference type="PROSITE" id="PS50004"/>
    </source>
</evidence>
<dbReference type="AlphaFoldDB" id="A0A9Q0CDI8"/>
<dbReference type="Pfam" id="PF00168">
    <property type="entry name" value="C2"/>
    <property type="match status" value="1"/>
</dbReference>
<evidence type="ECO:0000256" key="9">
    <source>
        <dbReference type="ARBA" id="ARBA00023136"/>
    </source>
</evidence>
<dbReference type="GO" id="GO:0005886">
    <property type="term" value="C:plasma membrane"/>
    <property type="evidence" value="ECO:0007669"/>
    <property type="project" value="UniProtKB-SubCell"/>
</dbReference>
<dbReference type="InterPro" id="IPR044562">
    <property type="entry name" value="CAR1-11"/>
</dbReference>
<evidence type="ECO:0000256" key="7">
    <source>
        <dbReference type="ARBA" id="ARBA00022837"/>
    </source>
</evidence>
<dbReference type="SMART" id="SM00239">
    <property type="entry name" value="C2"/>
    <property type="match status" value="1"/>
</dbReference>
<keyword evidence="7" id="KW-0106">Calcium</keyword>
<dbReference type="InterPro" id="IPR035892">
    <property type="entry name" value="C2_domain_sf"/>
</dbReference>
<dbReference type="GO" id="GO:0005634">
    <property type="term" value="C:nucleus"/>
    <property type="evidence" value="ECO:0007669"/>
    <property type="project" value="UniProtKB-SubCell"/>
</dbReference>
<evidence type="ECO:0000313" key="14">
    <source>
        <dbReference type="Proteomes" id="UP001151287"/>
    </source>
</evidence>
<keyword evidence="10" id="KW-0539">Nucleus</keyword>
<dbReference type="SUPFAM" id="SSF49562">
    <property type="entry name" value="C2 domain (Calcium/lipid-binding domain, CaLB)"/>
    <property type="match status" value="1"/>
</dbReference>